<keyword evidence="2" id="KW-1185">Reference proteome</keyword>
<name>A0A369K632_HYPMA</name>
<gene>
    <name evidence="1" type="ORF">Hypma_001401</name>
</gene>
<dbReference type="Proteomes" id="UP000076154">
    <property type="component" value="Unassembled WGS sequence"/>
</dbReference>
<protein>
    <submittedName>
        <fullName evidence="1">Uncharacterized protein</fullName>
    </submittedName>
</protein>
<sequence length="100" mass="11221">MEEEERRLARVASRRTNRLTRIKSVGKAPVRSTPLPITTRYMLHGSLHIEPIMIPPKQPNNMEIIQGSLDSTRSGGVLRDSEVLGIEGGFTTEEADRGYF</sequence>
<dbReference type="EMBL" id="LUEZ02000012">
    <property type="protein sequence ID" value="RDB28135.1"/>
    <property type="molecule type" value="Genomic_DNA"/>
</dbReference>
<accession>A0A369K632</accession>
<evidence type="ECO:0000313" key="2">
    <source>
        <dbReference type="Proteomes" id="UP000076154"/>
    </source>
</evidence>
<evidence type="ECO:0000313" key="1">
    <source>
        <dbReference type="EMBL" id="RDB28135.1"/>
    </source>
</evidence>
<dbReference type="AlphaFoldDB" id="A0A369K632"/>
<comment type="caution">
    <text evidence="1">The sequence shown here is derived from an EMBL/GenBank/DDBJ whole genome shotgun (WGS) entry which is preliminary data.</text>
</comment>
<reference evidence="1" key="1">
    <citation type="submission" date="2018-04" db="EMBL/GenBank/DDBJ databases">
        <title>Whole genome sequencing of Hypsizygus marmoreus.</title>
        <authorList>
            <person name="Choi I.-G."/>
            <person name="Min B."/>
            <person name="Kim J.-G."/>
            <person name="Kim S."/>
            <person name="Oh Y.-L."/>
            <person name="Kong W.-S."/>
            <person name="Park H."/>
            <person name="Jeong J."/>
            <person name="Song E.-S."/>
        </authorList>
    </citation>
    <scope>NUCLEOTIDE SEQUENCE [LARGE SCALE GENOMIC DNA]</scope>
    <source>
        <strain evidence="1">51987-8</strain>
    </source>
</reference>
<dbReference type="InParanoid" id="A0A369K632"/>
<proteinExistence type="predicted"/>
<organism evidence="1 2">
    <name type="scientific">Hypsizygus marmoreus</name>
    <name type="common">White beech mushroom</name>
    <name type="synonym">Agaricus marmoreus</name>
    <dbReference type="NCBI Taxonomy" id="39966"/>
    <lineage>
        <taxon>Eukaryota</taxon>
        <taxon>Fungi</taxon>
        <taxon>Dikarya</taxon>
        <taxon>Basidiomycota</taxon>
        <taxon>Agaricomycotina</taxon>
        <taxon>Agaricomycetes</taxon>
        <taxon>Agaricomycetidae</taxon>
        <taxon>Agaricales</taxon>
        <taxon>Tricholomatineae</taxon>
        <taxon>Lyophyllaceae</taxon>
        <taxon>Hypsizygus</taxon>
    </lineage>
</organism>
<dbReference type="STRING" id="39966.A0A369K632"/>